<dbReference type="NCBIfam" id="TIGR02352">
    <property type="entry name" value="thiamin_ThiO"/>
    <property type="match status" value="1"/>
</dbReference>
<keyword evidence="3 8" id="KW-0560">Oxidoreductase</keyword>
<evidence type="ECO:0000313" key="8">
    <source>
        <dbReference type="EMBL" id="MDA2814482.1"/>
    </source>
</evidence>
<protein>
    <recommendedName>
        <fullName evidence="5">glycine oxidase</fullName>
        <ecNumber evidence="5">1.4.3.19</ecNumber>
    </recommendedName>
</protein>
<evidence type="ECO:0000256" key="6">
    <source>
        <dbReference type="SAM" id="MobiDB-lite"/>
    </source>
</evidence>
<dbReference type="SUPFAM" id="SSF51905">
    <property type="entry name" value="FAD/NAD(P)-binding domain"/>
    <property type="match status" value="1"/>
</dbReference>
<evidence type="ECO:0000313" key="9">
    <source>
        <dbReference type="Proteomes" id="UP001527866"/>
    </source>
</evidence>
<gene>
    <name evidence="8" type="primary">thiO</name>
    <name evidence="8" type="ORF">O4J56_27805</name>
</gene>
<comment type="caution">
    <text evidence="8">The sequence shown here is derived from an EMBL/GenBank/DDBJ whole genome shotgun (WGS) entry which is preliminary data.</text>
</comment>
<evidence type="ECO:0000256" key="3">
    <source>
        <dbReference type="ARBA" id="ARBA00023002"/>
    </source>
</evidence>
<dbReference type="InterPro" id="IPR012727">
    <property type="entry name" value="Gly_oxidase_ThiO"/>
</dbReference>
<dbReference type="Pfam" id="PF01266">
    <property type="entry name" value="DAO"/>
    <property type="match status" value="1"/>
</dbReference>
<proteinExistence type="predicted"/>
<dbReference type="RefSeq" id="WP_270689902.1">
    <property type="nucleotide sequence ID" value="NZ_JAQFWQ010000124.1"/>
</dbReference>
<keyword evidence="2" id="KW-0784">Thiamine biosynthesis</keyword>
<comment type="catalytic activity">
    <reaction evidence="4">
        <text>glycine + O2 + H2O = glyoxylate + H2O2 + NH4(+)</text>
        <dbReference type="Rhea" id="RHEA:11532"/>
        <dbReference type="ChEBI" id="CHEBI:15377"/>
        <dbReference type="ChEBI" id="CHEBI:15379"/>
        <dbReference type="ChEBI" id="CHEBI:16240"/>
        <dbReference type="ChEBI" id="CHEBI:28938"/>
        <dbReference type="ChEBI" id="CHEBI:36655"/>
        <dbReference type="ChEBI" id="CHEBI:57305"/>
        <dbReference type="EC" id="1.4.3.19"/>
    </reaction>
</comment>
<dbReference type="Gene3D" id="3.30.9.10">
    <property type="entry name" value="D-Amino Acid Oxidase, subunit A, domain 2"/>
    <property type="match status" value="1"/>
</dbReference>
<dbReference type="Proteomes" id="UP001527866">
    <property type="component" value="Unassembled WGS sequence"/>
</dbReference>
<name>A0ABT4UDT6_9ACTN</name>
<evidence type="ECO:0000256" key="1">
    <source>
        <dbReference type="ARBA" id="ARBA00004948"/>
    </source>
</evidence>
<feature type="region of interest" description="Disordered" evidence="6">
    <location>
        <begin position="384"/>
        <end position="434"/>
    </location>
</feature>
<comment type="pathway">
    <text evidence="1">Cofactor biosynthesis; thiamine diphosphate biosynthesis.</text>
</comment>
<keyword evidence="9" id="KW-1185">Reference proteome</keyword>
<dbReference type="SUPFAM" id="SSF54373">
    <property type="entry name" value="FAD-linked reductases, C-terminal domain"/>
    <property type="match status" value="1"/>
</dbReference>
<reference evidence="8 9" key="1">
    <citation type="submission" date="2023-01" db="EMBL/GenBank/DDBJ databases">
        <title>Draft genome sequence of Nocardiopsis sp. RSe5-2 isolated from halophytes.</title>
        <authorList>
            <person name="Duangmal K."/>
            <person name="Chantavorakit T."/>
        </authorList>
    </citation>
    <scope>NUCLEOTIDE SEQUENCE [LARGE SCALE GENOMIC DNA]</scope>
    <source>
        <strain evidence="8 9">RSe5-2</strain>
    </source>
</reference>
<feature type="compositionally biased region" description="Basic and acidic residues" evidence="6">
    <location>
        <begin position="415"/>
        <end position="434"/>
    </location>
</feature>
<dbReference type="EMBL" id="JAQFWQ010000124">
    <property type="protein sequence ID" value="MDA2814482.1"/>
    <property type="molecule type" value="Genomic_DNA"/>
</dbReference>
<dbReference type="EC" id="1.4.3.19" evidence="5"/>
<dbReference type="InterPro" id="IPR006076">
    <property type="entry name" value="FAD-dep_OxRdtase"/>
</dbReference>
<evidence type="ECO:0000259" key="7">
    <source>
        <dbReference type="Pfam" id="PF01266"/>
    </source>
</evidence>
<dbReference type="GO" id="GO:0043799">
    <property type="term" value="F:glycine oxidase activity"/>
    <property type="evidence" value="ECO:0007669"/>
    <property type="project" value="UniProtKB-EC"/>
</dbReference>
<dbReference type="PANTHER" id="PTHR13847:SF289">
    <property type="entry name" value="GLYCINE OXIDASE"/>
    <property type="match status" value="1"/>
</dbReference>
<dbReference type="Gene3D" id="3.50.50.60">
    <property type="entry name" value="FAD/NAD(P)-binding domain"/>
    <property type="match status" value="1"/>
</dbReference>
<sequence>MPETPSTAPASGPFDAVVAGGGLVGLATAWRAARRGLRTAVVAPAAEPAAASGVAAGMLTPATEAVFGEEALMRLGAASRDRYPSFIAEVEADAGAPAGYRARGTLQIAFDTDDLARLTELGELQSRLGLKAERITSRECRRLEPMLAPHVRGGVHAPDDHSVDPRRLTAALRRAAAARGTVFVADRAAEVLCAGGAVRGLRTASGTELAADRVVLAAGAWTSDIEGLPEGLLPPLRPVKGQLLRLRTPAGEEPVVTRTVRGLVKGAPVYLVPRDDGEIVLGATQEEMGRDTRLTAGGVYELLRDAHELVPGVSELEIAEACVGLRPGSPDNGPLLGPLAPPAPAGLHLATGHHRHGVLLTPATADAMAAALLGEALPEEARPFAADRFAERGGVSGEDPGADGRPESGPGRGDGGGRPDGRHGGHDGRDREES</sequence>
<dbReference type="InterPro" id="IPR036188">
    <property type="entry name" value="FAD/NAD-bd_sf"/>
</dbReference>
<evidence type="ECO:0000256" key="2">
    <source>
        <dbReference type="ARBA" id="ARBA00022977"/>
    </source>
</evidence>
<dbReference type="PANTHER" id="PTHR13847">
    <property type="entry name" value="SARCOSINE DEHYDROGENASE-RELATED"/>
    <property type="match status" value="1"/>
</dbReference>
<evidence type="ECO:0000256" key="5">
    <source>
        <dbReference type="ARBA" id="ARBA00050018"/>
    </source>
</evidence>
<evidence type="ECO:0000256" key="4">
    <source>
        <dbReference type="ARBA" id="ARBA00049872"/>
    </source>
</evidence>
<feature type="domain" description="FAD dependent oxidoreductase" evidence="7">
    <location>
        <begin position="15"/>
        <end position="370"/>
    </location>
</feature>
<accession>A0ABT4UDT6</accession>
<organism evidence="8 9">
    <name type="scientific">Nocardiopsis endophytica</name>
    <dbReference type="NCBI Taxonomy" id="3018445"/>
    <lineage>
        <taxon>Bacteria</taxon>
        <taxon>Bacillati</taxon>
        <taxon>Actinomycetota</taxon>
        <taxon>Actinomycetes</taxon>
        <taxon>Streptosporangiales</taxon>
        <taxon>Nocardiopsidaceae</taxon>
        <taxon>Nocardiopsis</taxon>
    </lineage>
</organism>